<name>A0A4Y7Q7H8_9AGAM</name>
<evidence type="ECO:0000256" key="2">
    <source>
        <dbReference type="ARBA" id="ARBA00009519"/>
    </source>
</evidence>
<feature type="domain" description="Damage-control phosphatase ARMT1-like metal-binding" evidence="8">
    <location>
        <begin position="24"/>
        <end position="179"/>
    </location>
</feature>
<evidence type="ECO:0000256" key="1">
    <source>
        <dbReference type="ARBA" id="ARBA00001326"/>
    </source>
</evidence>
<dbReference type="GO" id="GO:0097023">
    <property type="term" value="F:fructose 6-phosphate aldolase activity"/>
    <property type="evidence" value="ECO:0007669"/>
    <property type="project" value="RHEA"/>
</dbReference>
<dbReference type="OrthoDB" id="541375at2759"/>
<dbReference type="GO" id="GO:0046872">
    <property type="term" value="F:metal ion binding"/>
    <property type="evidence" value="ECO:0007669"/>
    <property type="project" value="UniProtKB-UniRule"/>
</dbReference>
<dbReference type="InterPro" id="IPR036075">
    <property type="entry name" value="ARMT-1-like_metal-bd_sf"/>
</dbReference>
<comment type="function">
    <text evidence="7">Metal-dependent phosphatase that shows phosphatase activity against several substrates, including fructose-1-phosphate and fructose-6-phosphate. Its preference for fructose-1-phosphate, a strong glycating agent that causes DNA damage rather than a canonical yeast metabolite, suggests a damage-control function in hexose phosphate metabolism.</text>
</comment>
<evidence type="ECO:0000256" key="3">
    <source>
        <dbReference type="ARBA" id="ARBA00022723"/>
    </source>
</evidence>
<gene>
    <name evidence="9" type="ORF">BD410DRAFT_814510</name>
</gene>
<feature type="domain" description="Damage-control phosphatase ARMT1-like metal-binding" evidence="8">
    <location>
        <begin position="196"/>
        <end position="413"/>
    </location>
</feature>
<organism evidence="9 10">
    <name type="scientific">Rickenella mellea</name>
    <dbReference type="NCBI Taxonomy" id="50990"/>
    <lineage>
        <taxon>Eukaryota</taxon>
        <taxon>Fungi</taxon>
        <taxon>Dikarya</taxon>
        <taxon>Basidiomycota</taxon>
        <taxon>Agaricomycotina</taxon>
        <taxon>Agaricomycetes</taxon>
        <taxon>Hymenochaetales</taxon>
        <taxon>Rickenellaceae</taxon>
        <taxon>Rickenella</taxon>
    </lineage>
</organism>
<dbReference type="VEuPathDB" id="FungiDB:BD410DRAFT_814510"/>
<reference evidence="9 10" key="1">
    <citation type="submission" date="2018-06" db="EMBL/GenBank/DDBJ databases">
        <title>A transcriptomic atlas of mushroom development highlights an independent origin of complex multicellularity.</title>
        <authorList>
            <consortium name="DOE Joint Genome Institute"/>
            <person name="Krizsan K."/>
            <person name="Almasi E."/>
            <person name="Merenyi Z."/>
            <person name="Sahu N."/>
            <person name="Viragh M."/>
            <person name="Koszo T."/>
            <person name="Mondo S."/>
            <person name="Kiss B."/>
            <person name="Balint B."/>
            <person name="Kues U."/>
            <person name="Barry K."/>
            <person name="Hegedus J.C."/>
            <person name="Henrissat B."/>
            <person name="Johnson J."/>
            <person name="Lipzen A."/>
            <person name="Ohm R."/>
            <person name="Nagy I."/>
            <person name="Pangilinan J."/>
            <person name="Yan J."/>
            <person name="Xiong Y."/>
            <person name="Grigoriev I.V."/>
            <person name="Hibbett D.S."/>
            <person name="Nagy L.G."/>
        </authorList>
    </citation>
    <scope>NUCLEOTIDE SEQUENCE [LARGE SCALE GENOMIC DNA]</scope>
    <source>
        <strain evidence="9 10">SZMC22713</strain>
    </source>
</reference>
<dbReference type="Proteomes" id="UP000294933">
    <property type="component" value="Unassembled WGS sequence"/>
</dbReference>
<comment type="domain">
    <text evidence="7">Subfamily III proteins have a conserved RTxK motif about 40-50 residues from the C-terminus; the threonine may be replaced by serine or cysteine.</text>
</comment>
<keyword evidence="5 7" id="KW-0464">Manganese</keyword>
<dbReference type="EC" id="3.1.3.-" evidence="7"/>
<dbReference type="SUPFAM" id="SSF111321">
    <property type="entry name" value="AF1104-like"/>
    <property type="match status" value="1"/>
</dbReference>
<dbReference type="PANTHER" id="PTHR12260">
    <property type="entry name" value="DAMAGE-CONTROL PHOSPHATASE ARMT1"/>
    <property type="match status" value="1"/>
</dbReference>
<dbReference type="STRING" id="50990.A0A4Y7Q7H8"/>
<accession>A0A4Y7Q7H8</accession>
<comment type="similarity">
    <text evidence="2 7">Belongs to the damage-control phosphatase family. Sugar phosphate phosphatase III subfamily.</text>
</comment>
<dbReference type="GO" id="GO:0103026">
    <property type="term" value="F:fructose-1-phosphatase activity"/>
    <property type="evidence" value="ECO:0007669"/>
    <property type="project" value="RHEA"/>
</dbReference>
<keyword evidence="3 7" id="KW-0479">Metal-binding</keyword>
<keyword evidence="4 7" id="KW-0378">Hydrolase</keyword>
<dbReference type="EMBL" id="ML170170">
    <property type="protein sequence ID" value="TDL23534.1"/>
    <property type="molecule type" value="Genomic_DNA"/>
</dbReference>
<comment type="cofactor">
    <cofactor evidence="7">
        <name>Mn(2+)</name>
        <dbReference type="ChEBI" id="CHEBI:29035"/>
    </cofactor>
    <cofactor evidence="7">
        <name>Ni(2+)</name>
        <dbReference type="ChEBI" id="CHEBI:49786"/>
    </cofactor>
</comment>
<comment type="catalytic activity">
    <reaction evidence="6 7">
        <text>beta-D-fructose 6-phosphate = dihydroxyacetone + D-glyceraldehyde 3-phosphate</text>
        <dbReference type="Rhea" id="RHEA:28002"/>
        <dbReference type="ChEBI" id="CHEBI:16016"/>
        <dbReference type="ChEBI" id="CHEBI:57634"/>
        <dbReference type="ChEBI" id="CHEBI:59776"/>
    </reaction>
</comment>
<comment type="catalytic activity">
    <reaction evidence="1 7">
        <text>beta-D-fructose 1-phosphate + H2O = D-fructose + phosphate</text>
        <dbReference type="Rhea" id="RHEA:35603"/>
        <dbReference type="ChEBI" id="CHEBI:15377"/>
        <dbReference type="ChEBI" id="CHEBI:37721"/>
        <dbReference type="ChEBI" id="CHEBI:43474"/>
        <dbReference type="ChEBI" id="CHEBI:138881"/>
    </reaction>
</comment>
<evidence type="ECO:0000259" key="8">
    <source>
        <dbReference type="Pfam" id="PF01937"/>
    </source>
</evidence>
<evidence type="ECO:0000313" key="10">
    <source>
        <dbReference type="Proteomes" id="UP000294933"/>
    </source>
</evidence>
<evidence type="ECO:0000256" key="7">
    <source>
        <dbReference type="RuleBase" id="RU367030"/>
    </source>
</evidence>
<sequence length="439" mass="49630">MSYFQAPYSPYDATDKSGYRTVLNQRWPIILTSVIDNIHCTNPVPTQNVNDSLTVDADNLDGDAKERAAEGKRLLELVNKLKREIRWDGPLVQLPDDDEPGVKDYNYELRKLAEEEKGTWFTAPWLFAEYRLLRAWFAQTKQWRDHDPFLVSKEESFKGNADAVFELASMMHNLEARKDELDGDPGKIGIFVGDGFHAERKEFLLRDDSDAVWSHLTTMTDGRVDFILDNYLVFADFLVTYTPYVSKVVFHPKAIPWFVSDVTPPDFKRIFSSILSPSFHPPPSQIAPITNSPSDLNHMVTRWQTHLSTGAFSLSVSPDTTLGVSNPKTDFWTAPHPYWDMKLRAADLFEELSGSGLVIFKVNLFFEWLTGDVRWPVSTPFETAIGPLSGAFPILSLRTIKVDVVVGIDQAKADALDASGEKWRVIGKYALVSFCPRAA</sequence>
<dbReference type="InterPro" id="IPR039763">
    <property type="entry name" value="ARMT1"/>
</dbReference>
<evidence type="ECO:0000256" key="5">
    <source>
        <dbReference type="ARBA" id="ARBA00023211"/>
    </source>
</evidence>
<dbReference type="Gene3D" id="1.20.930.60">
    <property type="match status" value="1"/>
</dbReference>
<dbReference type="InterPro" id="IPR002791">
    <property type="entry name" value="ARMT1-like_metal-bd"/>
</dbReference>
<evidence type="ECO:0000256" key="6">
    <source>
        <dbReference type="ARBA" id="ARBA00048809"/>
    </source>
</evidence>
<proteinExistence type="inferred from homology"/>
<dbReference type="GO" id="GO:0006974">
    <property type="term" value="P:DNA damage response"/>
    <property type="evidence" value="ECO:0007669"/>
    <property type="project" value="TreeGrafter"/>
</dbReference>
<keyword evidence="10" id="KW-1185">Reference proteome</keyword>
<dbReference type="AlphaFoldDB" id="A0A4Y7Q7H8"/>
<evidence type="ECO:0000313" key="9">
    <source>
        <dbReference type="EMBL" id="TDL23534.1"/>
    </source>
</evidence>
<evidence type="ECO:0000256" key="4">
    <source>
        <dbReference type="ARBA" id="ARBA00022801"/>
    </source>
</evidence>
<dbReference type="GO" id="GO:0005634">
    <property type="term" value="C:nucleus"/>
    <property type="evidence" value="ECO:0007669"/>
    <property type="project" value="TreeGrafter"/>
</dbReference>
<dbReference type="PANTHER" id="PTHR12260:SF6">
    <property type="entry name" value="DAMAGE-CONTROL PHOSPHATASE ARMT1"/>
    <property type="match status" value="1"/>
</dbReference>
<dbReference type="Pfam" id="PF01937">
    <property type="entry name" value="ARMT1-like_dom"/>
    <property type="match status" value="2"/>
</dbReference>
<protein>
    <recommendedName>
        <fullName evidence="7">Sugar phosphate phosphatase</fullName>
        <ecNumber evidence="7">3.1.3.-</ecNumber>
    </recommendedName>
</protein>